<feature type="compositionally biased region" description="Basic and acidic residues" evidence="3">
    <location>
        <begin position="555"/>
        <end position="567"/>
    </location>
</feature>
<dbReference type="OrthoDB" id="9974421at2759"/>
<dbReference type="Proteomes" id="UP000613740">
    <property type="component" value="Unassembled WGS sequence"/>
</dbReference>
<dbReference type="SUPFAM" id="SSF53474">
    <property type="entry name" value="alpha/beta-Hydrolases"/>
    <property type="match status" value="1"/>
</dbReference>
<dbReference type="InterPro" id="IPR000073">
    <property type="entry name" value="AB_hydrolase_1"/>
</dbReference>
<keyword evidence="1" id="KW-0442">Lipid degradation</keyword>
<proteinExistence type="predicted"/>
<feature type="compositionally biased region" description="Basic residues" evidence="3">
    <location>
        <begin position="519"/>
        <end position="554"/>
    </location>
</feature>
<feature type="region of interest" description="Disordered" evidence="3">
    <location>
        <begin position="117"/>
        <end position="181"/>
    </location>
</feature>
<keyword evidence="2" id="KW-0443">Lipid metabolism</keyword>
<dbReference type="Gene3D" id="3.40.50.1820">
    <property type="entry name" value="alpha/beta hydrolase"/>
    <property type="match status" value="1"/>
</dbReference>
<dbReference type="InterPro" id="IPR029058">
    <property type="entry name" value="AB_hydrolase_fold"/>
</dbReference>
<feature type="region of interest" description="Disordered" evidence="3">
    <location>
        <begin position="1"/>
        <end position="74"/>
    </location>
</feature>
<keyword evidence="6" id="KW-1185">Reference proteome</keyword>
<feature type="compositionally biased region" description="Low complexity" evidence="3">
    <location>
        <begin position="138"/>
        <end position="157"/>
    </location>
</feature>
<name>A0A836B753_9CHLO</name>
<feature type="compositionally biased region" description="Low complexity" evidence="3">
    <location>
        <begin position="503"/>
        <end position="518"/>
    </location>
</feature>
<feature type="domain" description="AB hydrolase-1" evidence="4">
    <location>
        <begin position="189"/>
        <end position="452"/>
    </location>
</feature>
<comment type="caution">
    <text evidence="5">The sequence shown here is derived from an EMBL/GenBank/DDBJ whole genome shotgun (WGS) entry which is preliminary data.</text>
</comment>
<feature type="region of interest" description="Disordered" evidence="3">
    <location>
        <begin position="494"/>
        <end position="602"/>
    </location>
</feature>
<feature type="compositionally biased region" description="Low complexity" evidence="3">
    <location>
        <begin position="45"/>
        <end position="62"/>
    </location>
</feature>
<accession>A0A836B753</accession>
<evidence type="ECO:0000256" key="3">
    <source>
        <dbReference type="SAM" id="MobiDB-lite"/>
    </source>
</evidence>
<protein>
    <recommendedName>
        <fullName evidence="4">AB hydrolase-1 domain-containing protein</fullName>
    </recommendedName>
</protein>
<gene>
    <name evidence="5" type="ORF">HYH02_005191</name>
</gene>
<reference evidence="5" key="1">
    <citation type="journal article" date="2020" name="bioRxiv">
        <title>Comparative genomics of Chlamydomonas.</title>
        <authorList>
            <person name="Craig R.J."/>
            <person name="Hasan A.R."/>
            <person name="Ness R.W."/>
            <person name="Keightley P.D."/>
        </authorList>
    </citation>
    <scope>NUCLEOTIDE SEQUENCE</scope>
    <source>
        <strain evidence="5">CCAP 11/173</strain>
    </source>
</reference>
<evidence type="ECO:0000256" key="2">
    <source>
        <dbReference type="ARBA" id="ARBA00023098"/>
    </source>
</evidence>
<feature type="compositionally biased region" description="Low complexity" evidence="3">
    <location>
        <begin position="1"/>
        <end position="24"/>
    </location>
</feature>
<dbReference type="Pfam" id="PF00561">
    <property type="entry name" value="Abhydrolase_1"/>
    <property type="match status" value="1"/>
</dbReference>
<feature type="compositionally biased region" description="Low complexity" evidence="3">
    <location>
        <begin position="117"/>
        <end position="129"/>
    </location>
</feature>
<evidence type="ECO:0000313" key="6">
    <source>
        <dbReference type="Proteomes" id="UP000613740"/>
    </source>
</evidence>
<feature type="compositionally biased region" description="Low complexity" evidence="3">
    <location>
        <begin position="168"/>
        <end position="177"/>
    </location>
</feature>
<dbReference type="GO" id="GO:0016042">
    <property type="term" value="P:lipid catabolic process"/>
    <property type="evidence" value="ECO:0007669"/>
    <property type="project" value="UniProtKB-KW"/>
</dbReference>
<evidence type="ECO:0000313" key="5">
    <source>
        <dbReference type="EMBL" id="KAG2449661.1"/>
    </source>
</evidence>
<organism evidence="5 6">
    <name type="scientific">Chlamydomonas schloesseri</name>
    <dbReference type="NCBI Taxonomy" id="2026947"/>
    <lineage>
        <taxon>Eukaryota</taxon>
        <taxon>Viridiplantae</taxon>
        <taxon>Chlorophyta</taxon>
        <taxon>core chlorophytes</taxon>
        <taxon>Chlorophyceae</taxon>
        <taxon>CS clade</taxon>
        <taxon>Chlamydomonadales</taxon>
        <taxon>Chlamydomonadaceae</taxon>
        <taxon>Chlamydomonas</taxon>
    </lineage>
</organism>
<dbReference type="PANTHER" id="PTHR11005">
    <property type="entry name" value="LYSOSOMAL ACID LIPASE-RELATED"/>
    <property type="match status" value="1"/>
</dbReference>
<dbReference type="EMBL" id="JAEHOD010000013">
    <property type="protein sequence ID" value="KAG2449661.1"/>
    <property type="molecule type" value="Genomic_DNA"/>
</dbReference>
<sequence>MAAGLVAEPTAAAAGASSGPPEQQQQHHHPPKAPVLPGAFTLDTPAAAAAAAAPAVSASAHPEPAPDSGPEPSRRAARLRLSLPPLPVAAPHVKTHHYCVTPDGWRLHLVRTRAVTTQPPATATAAASAPAPPPEAPPGSATTTSGASRTPQPLQLPRSPPQDTAERQQQQQEQQQQPAVLPLPRRRCPVVLVPGLGSSGAYTFDLSPVVSLADYLAARGWDVWVVELRGNGQSDRPSLWSGRSRWWSIDDYVTKDLPAVLRHVLAATCCAQAHLVGHSMGGMVLTRLLALGGEPAAGVASATVVASGCFLKGSWWQMLESTMWMARYLWIVPAGSTLRAYSPLALGRAGLPLLDELYFWPPNTDPALARAVLARNFSAISSGVILQIKSAFGPSGLRTADGKEAYADPDRLARVETPVLFVCGDRDRMCPPQGAAATAAMFRGSRCRRYVELGPAAPPPGHTRTHYGHFDILMGRNAEEEVFPLLSDWLDEQDGEPADEEAAASARSKKAAAAAARASGHHPQHQHQQHRSHPPHHPAHPRHHSQHQHQHQHQQHAEQEEQEEHGQRSSGISHGGSGSGTRANSTEAAAALPLQAPIRSRL</sequence>
<evidence type="ECO:0000256" key="1">
    <source>
        <dbReference type="ARBA" id="ARBA00022963"/>
    </source>
</evidence>
<dbReference type="AlphaFoldDB" id="A0A836B753"/>
<evidence type="ECO:0000259" key="4">
    <source>
        <dbReference type="Pfam" id="PF00561"/>
    </source>
</evidence>